<dbReference type="STRING" id="326475.AWB66_00761"/>
<sequence length="307" mass="34252">MPTELKTDAWHRYMLYRSGEPYMSFESEEKRKTTVQAGKRFTASAYADVWATDAQLVKRVRTFLRENFHWHDRLARSGTDRDVVQTLMNMVHGGSVVVIAERQAYSDGGIACTPSNAAATSFWGVEDYDPPRYASVQERYAAQFAELQATETPWEEIESKNDGINRKFMHAAVLVDPLGTLPVFARAGWISKYGLPELSSWGQDNDAEGGDGEPRDVDIFSDTGEGSTPTPLGDAQPFELGDITLSDAVNQIAARGVGGGQEAECFAQYEFELEQCNFLGALYSDPRTYALCRQHAFMNYQTCRGYP</sequence>
<dbReference type="Proteomes" id="UP000054717">
    <property type="component" value="Unassembled WGS sequence"/>
</dbReference>
<dbReference type="RefSeq" id="WP_087628946.1">
    <property type="nucleotide sequence ID" value="NZ_FCNZ02000002.1"/>
</dbReference>
<proteinExistence type="predicted"/>
<evidence type="ECO:0000313" key="3">
    <source>
        <dbReference type="Proteomes" id="UP000054717"/>
    </source>
</evidence>
<dbReference type="AlphaFoldDB" id="A0A158FBR9"/>
<dbReference type="EMBL" id="FCNZ02000002">
    <property type="protein sequence ID" value="SAL17362.1"/>
    <property type="molecule type" value="Genomic_DNA"/>
</dbReference>
<keyword evidence="3" id="KW-1185">Reference proteome</keyword>
<name>A0A158FBR9_9BURK</name>
<evidence type="ECO:0000256" key="1">
    <source>
        <dbReference type="SAM" id="MobiDB-lite"/>
    </source>
</evidence>
<reference evidence="2" key="1">
    <citation type="submission" date="2016-01" db="EMBL/GenBank/DDBJ databases">
        <authorList>
            <person name="Peeters Charlotte."/>
        </authorList>
    </citation>
    <scope>NUCLEOTIDE SEQUENCE</scope>
    <source>
        <strain evidence="2">LMG 22936</strain>
    </source>
</reference>
<protein>
    <submittedName>
        <fullName evidence="2">Uncharacterized protein</fullName>
    </submittedName>
</protein>
<accession>A0A158FBR9</accession>
<evidence type="ECO:0000313" key="2">
    <source>
        <dbReference type="EMBL" id="SAL17362.1"/>
    </source>
</evidence>
<comment type="caution">
    <text evidence="2">The sequence shown here is derived from an EMBL/GenBank/DDBJ whole genome shotgun (WGS) entry which is preliminary data.</text>
</comment>
<gene>
    <name evidence="2" type="ORF">AWB66_00761</name>
</gene>
<feature type="region of interest" description="Disordered" evidence="1">
    <location>
        <begin position="200"/>
        <end position="232"/>
    </location>
</feature>
<organism evidence="2 3">
    <name type="scientific">Caballeronia telluris</name>
    <dbReference type="NCBI Taxonomy" id="326475"/>
    <lineage>
        <taxon>Bacteria</taxon>
        <taxon>Pseudomonadati</taxon>
        <taxon>Pseudomonadota</taxon>
        <taxon>Betaproteobacteria</taxon>
        <taxon>Burkholderiales</taxon>
        <taxon>Burkholderiaceae</taxon>
        <taxon>Caballeronia</taxon>
    </lineage>
</organism>